<keyword evidence="10 15" id="KW-0862">Zinc</keyword>
<feature type="active site" description="Proton donor" evidence="15">
    <location>
        <position position="288"/>
    </location>
</feature>
<dbReference type="Pfam" id="PF07977">
    <property type="entry name" value="FabA"/>
    <property type="match status" value="1"/>
</dbReference>
<dbReference type="Pfam" id="PF03331">
    <property type="entry name" value="LpxC"/>
    <property type="match status" value="2"/>
</dbReference>
<keyword evidence="18" id="KW-1185">Reference proteome</keyword>
<evidence type="ECO:0000256" key="15">
    <source>
        <dbReference type="HAMAP-Rule" id="MF_00388"/>
    </source>
</evidence>
<dbReference type="InterPro" id="IPR013114">
    <property type="entry name" value="FabA_FabZ"/>
</dbReference>
<evidence type="ECO:0000256" key="16">
    <source>
        <dbReference type="HAMAP-Rule" id="MF_00406"/>
    </source>
</evidence>
<comment type="caution">
    <text evidence="17">The sequence shown here is derived from an EMBL/GenBank/DDBJ whole genome shotgun (WGS) entry which is preliminary data.</text>
</comment>
<dbReference type="RefSeq" id="WP_200584782.1">
    <property type="nucleotide sequence ID" value="NZ_JAEHFY010000004.1"/>
</dbReference>
<evidence type="ECO:0000256" key="6">
    <source>
        <dbReference type="ARBA" id="ARBA00022516"/>
    </source>
</evidence>
<keyword evidence="7 15" id="KW-0441">Lipid A biosynthesis</keyword>
<comment type="catalytic activity">
    <reaction evidence="16">
        <text>a (3R)-hydroxyacyl-[ACP] = a (2E)-enoyl-[ACP] + H2O</text>
        <dbReference type="Rhea" id="RHEA:13097"/>
        <dbReference type="Rhea" id="RHEA-COMP:9925"/>
        <dbReference type="Rhea" id="RHEA-COMP:9945"/>
        <dbReference type="ChEBI" id="CHEBI:15377"/>
        <dbReference type="ChEBI" id="CHEBI:78784"/>
        <dbReference type="ChEBI" id="CHEBI:78827"/>
        <dbReference type="EC" id="4.2.1.59"/>
    </reaction>
</comment>
<comment type="function">
    <text evidence="2 15">Catalyzes the hydrolysis of UDP-3-O-myristoyl-N-acetylglucosamine to form UDP-3-O-myristoylglucosamine and acetate, the committed step in lipid A biosynthesis.</text>
</comment>
<comment type="similarity">
    <text evidence="15">Belongs to the LpxC family.</text>
</comment>
<keyword evidence="9 15" id="KW-0378">Hydrolase</keyword>
<dbReference type="EC" id="4.2.1.59" evidence="16"/>
<evidence type="ECO:0000256" key="7">
    <source>
        <dbReference type="ARBA" id="ARBA00022556"/>
    </source>
</evidence>
<evidence type="ECO:0000256" key="10">
    <source>
        <dbReference type="ARBA" id="ARBA00022833"/>
    </source>
</evidence>
<comment type="pathway">
    <text evidence="4 15">Glycolipid biosynthesis; lipid IV(A) biosynthesis; lipid IV(A) from (3R)-3-hydroxytetradecanoyl-[acyl-carrier-protein] and UDP-N-acetyl-alpha-D-glucosamine: step 2/6.</text>
</comment>
<accession>A0ABS1BGP0</accession>
<dbReference type="SUPFAM" id="SSF54211">
    <property type="entry name" value="Ribosomal protein S5 domain 2-like"/>
    <property type="match status" value="2"/>
</dbReference>
<evidence type="ECO:0000256" key="4">
    <source>
        <dbReference type="ARBA" id="ARBA00005002"/>
    </source>
</evidence>
<keyword evidence="6 15" id="KW-0444">Lipid biosynthesis</keyword>
<reference evidence="17 18" key="1">
    <citation type="submission" date="2020-12" db="EMBL/GenBank/DDBJ databases">
        <title>Bacterial novel species Pedobacter sp. SD-b isolated from soil.</title>
        <authorList>
            <person name="Jung H.-Y."/>
        </authorList>
    </citation>
    <scope>NUCLEOTIDE SEQUENCE [LARGE SCALE GENOMIC DNA]</scope>
    <source>
        <strain evidence="17 18">SD-b</strain>
    </source>
</reference>
<evidence type="ECO:0000256" key="12">
    <source>
        <dbReference type="ARBA" id="ARBA00023239"/>
    </source>
</evidence>
<comment type="subcellular location">
    <subcellularLocation>
        <location evidence="3 16">Cytoplasm</location>
    </subcellularLocation>
</comment>
<organism evidence="17 18">
    <name type="scientific">Pedobacter segetis</name>
    <dbReference type="NCBI Taxonomy" id="2793069"/>
    <lineage>
        <taxon>Bacteria</taxon>
        <taxon>Pseudomonadati</taxon>
        <taxon>Bacteroidota</taxon>
        <taxon>Sphingobacteriia</taxon>
        <taxon>Sphingobacteriales</taxon>
        <taxon>Sphingobacteriaceae</taxon>
        <taxon>Pedobacter</taxon>
    </lineage>
</organism>
<dbReference type="EC" id="3.5.1.108" evidence="15"/>
<dbReference type="PANTHER" id="PTHR33694">
    <property type="entry name" value="UDP-3-O-ACYL-N-ACETYLGLUCOSAMINE DEACETYLASE 1, MITOCHONDRIAL-RELATED"/>
    <property type="match status" value="1"/>
</dbReference>
<name>A0ABS1BGP0_9SPHI</name>
<feature type="active site" evidence="16">
    <location>
        <position position="367"/>
    </location>
</feature>
<dbReference type="NCBIfam" id="TIGR00325">
    <property type="entry name" value="lpxC"/>
    <property type="match status" value="1"/>
</dbReference>
<dbReference type="InterPro" id="IPR029069">
    <property type="entry name" value="HotDog_dom_sf"/>
</dbReference>
<feature type="binding site" evidence="15">
    <location>
        <position position="265"/>
    </location>
    <ligand>
        <name>Zn(2+)</name>
        <dbReference type="ChEBI" id="CHEBI:29105"/>
    </ligand>
</feature>
<dbReference type="NCBIfam" id="NF009667">
    <property type="entry name" value="PRK13188.1"/>
    <property type="match status" value="1"/>
</dbReference>
<evidence type="ECO:0000256" key="13">
    <source>
        <dbReference type="ARBA" id="ARBA00024535"/>
    </source>
</evidence>
<dbReference type="EMBL" id="JAEHFY010000004">
    <property type="protein sequence ID" value="MBK0382002.1"/>
    <property type="molecule type" value="Genomic_DNA"/>
</dbReference>
<dbReference type="Proteomes" id="UP000660024">
    <property type="component" value="Unassembled WGS sequence"/>
</dbReference>
<keyword evidence="12 16" id="KW-0456">Lyase</keyword>
<evidence type="ECO:0000256" key="11">
    <source>
        <dbReference type="ARBA" id="ARBA00023098"/>
    </source>
</evidence>
<proteinExistence type="inferred from homology"/>
<evidence type="ECO:0000256" key="1">
    <source>
        <dbReference type="ARBA" id="ARBA00001947"/>
    </source>
</evidence>
<comment type="cofactor">
    <cofactor evidence="1 15">
        <name>Zn(2+)</name>
        <dbReference type="ChEBI" id="CHEBI:29105"/>
    </cofactor>
</comment>
<evidence type="ECO:0000256" key="9">
    <source>
        <dbReference type="ARBA" id="ARBA00022801"/>
    </source>
</evidence>
<feature type="binding site" evidence="15">
    <location>
        <position position="261"/>
    </location>
    <ligand>
        <name>Zn(2+)</name>
        <dbReference type="ChEBI" id="CHEBI:29105"/>
    </ligand>
</feature>
<comment type="function">
    <text evidence="14 16">Involved in unsaturated fatty acids biosynthesis. Catalyzes the dehydration of short chain beta-hydroxyacyl-ACPs and long chain saturated and unsaturated beta-hydroxyacyl-ACPs.</text>
</comment>
<dbReference type="PANTHER" id="PTHR33694:SF1">
    <property type="entry name" value="UDP-3-O-ACYL-N-ACETYLGLUCOSAMINE DEACETYLASE 1, MITOCHONDRIAL-RELATED"/>
    <property type="match status" value="1"/>
</dbReference>
<dbReference type="HAMAP" id="MF_00406">
    <property type="entry name" value="FabZ"/>
    <property type="match status" value="1"/>
</dbReference>
<dbReference type="InterPro" id="IPR011334">
    <property type="entry name" value="UDP-acyl_GlcNac_deAcase_C"/>
</dbReference>
<evidence type="ECO:0000256" key="14">
    <source>
        <dbReference type="ARBA" id="ARBA00025049"/>
    </source>
</evidence>
<comment type="catalytic activity">
    <reaction evidence="13 15">
        <text>a UDP-3-O-[(3R)-3-hydroxyacyl]-N-acetyl-alpha-D-glucosamine + H2O = a UDP-3-O-[(3R)-3-hydroxyacyl]-alpha-D-glucosamine + acetate</text>
        <dbReference type="Rhea" id="RHEA:67816"/>
        <dbReference type="ChEBI" id="CHEBI:15377"/>
        <dbReference type="ChEBI" id="CHEBI:30089"/>
        <dbReference type="ChEBI" id="CHEBI:137740"/>
        <dbReference type="ChEBI" id="CHEBI:173225"/>
        <dbReference type="EC" id="3.5.1.108"/>
    </reaction>
</comment>
<keyword evidence="8 15" id="KW-0479">Metal-binding</keyword>
<dbReference type="Gene3D" id="3.10.129.10">
    <property type="entry name" value="Hotdog Thioesterase"/>
    <property type="match status" value="1"/>
</dbReference>
<dbReference type="InterPro" id="IPR004463">
    <property type="entry name" value="UDP-acyl_GlcNac_deAcase"/>
</dbReference>
<dbReference type="InterPro" id="IPR020568">
    <property type="entry name" value="Ribosomal_Su5_D2-typ_SF"/>
</dbReference>
<sequence length="470" mass="52437">MNPRQRTIKSEISLSGVGLHTGAKVTLTFKPAPENHGYKFKRTDLPDHPVIDADVDNVSDTSRSTTLTANGASVSTTEHVLAALVGCEVDNVMIELNGIEVPILDGSAVEFVNALESVGFKEQDAEREYYHVQHNIHYSEEDRKVEMVIMPLDDYRFTCMVDYNSPVLGSQHSTITSISDFKDEIASCRTFVFLHELEMLLKHNLIKGGDINNAIVIVDHEIGEQELKDLAKAFGREDIKVAREGILNNIELRFQNEPARHKLLDMIGDLALIGTPIKGHVMAARPGHAANVAFAKKIKAAIKKDKKKKVQHLYDPTAKPFYNITDIMNILPHRQPFLYIDKILELTKTYVVGVKNVTINEEFFKGHFPGAPVLPGVVQIEAMAQTGGILVLSTVPDPENYLTYFLKIDNVRFRAQVLPGDTIIFRCDLMEPIRRGIAQMKGVGMVADKVVVEAEMMAQISRVKETENPE</sequence>
<keyword evidence="11 15" id="KW-0443">Lipid metabolism</keyword>
<evidence type="ECO:0000256" key="5">
    <source>
        <dbReference type="ARBA" id="ARBA00022490"/>
    </source>
</evidence>
<dbReference type="Gene3D" id="3.30.1700.10">
    <property type="entry name" value="lpxc deacetylase, domain 2"/>
    <property type="match status" value="1"/>
</dbReference>
<dbReference type="InterPro" id="IPR010084">
    <property type="entry name" value="FabZ"/>
</dbReference>
<evidence type="ECO:0000313" key="18">
    <source>
        <dbReference type="Proteomes" id="UP000660024"/>
    </source>
</evidence>
<evidence type="ECO:0000313" key="17">
    <source>
        <dbReference type="EMBL" id="MBK0382002.1"/>
    </source>
</evidence>
<dbReference type="InterPro" id="IPR015870">
    <property type="entry name" value="UDP-acyl_N-AcGlcN_deAcase_N"/>
</dbReference>
<comment type="similarity">
    <text evidence="16">Belongs to the thioester dehydratase family. FabZ subfamily.</text>
</comment>
<dbReference type="CDD" id="cd01288">
    <property type="entry name" value="FabZ"/>
    <property type="match status" value="1"/>
</dbReference>
<dbReference type="SUPFAM" id="SSF54637">
    <property type="entry name" value="Thioesterase/thiol ester dehydrase-isomerase"/>
    <property type="match status" value="1"/>
</dbReference>
<dbReference type="Gene3D" id="3.30.230.20">
    <property type="entry name" value="lpxc deacetylase, domain 1"/>
    <property type="match status" value="1"/>
</dbReference>
<evidence type="ECO:0000256" key="8">
    <source>
        <dbReference type="ARBA" id="ARBA00022723"/>
    </source>
</evidence>
<evidence type="ECO:0000256" key="3">
    <source>
        <dbReference type="ARBA" id="ARBA00004496"/>
    </source>
</evidence>
<feature type="binding site" evidence="15">
    <location>
        <position position="79"/>
    </location>
    <ligand>
        <name>Zn(2+)</name>
        <dbReference type="ChEBI" id="CHEBI:29105"/>
    </ligand>
</feature>
<keyword evidence="5 16" id="KW-0963">Cytoplasm</keyword>
<protein>
    <recommendedName>
        <fullName evidence="15 16">Multifunctional fusion protein</fullName>
    </recommendedName>
    <domain>
        <recommendedName>
            <fullName evidence="16">3-hydroxyacyl-[acyl-carrier-protein] dehydratase FabZ</fullName>
            <ecNumber evidence="16">4.2.1.59</ecNumber>
        </recommendedName>
        <alternativeName>
            <fullName evidence="16">(3R)-hydroxymyristoyl-[acyl-carrier-protein] dehydratase</fullName>
        </alternativeName>
        <alternativeName>
            <fullName evidence="16">Beta-hydroxyacyl-ACP dehydratase</fullName>
            <shortName evidence="16">(3R)-hydroxymyristoyl-ACP dehydrase</shortName>
        </alternativeName>
    </domain>
    <domain>
        <recommendedName>
            <fullName evidence="15">UDP-3-O-acyl-N-acetylglucosamine deacetylase</fullName>
            <shortName evidence="15">UDP-3-O-acyl-GlcNAc deacetylase</shortName>
            <ecNumber evidence="15">3.5.1.108</ecNumber>
        </recommendedName>
        <alternativeName>
            <fullName evidence="15">UDP-3-O-[R-3-hydroxymyristoyl]-N-acetylglucosamine deacetylase</fullName>
        </alternativeName>
    </domain>
</protein>
<evidence type="ECO:0000256" key="2">
    <source>
        <dbReference type="ARBA" id="ARBA00002923"/>
    </source>
</evidence>
<dbReference type="HAMAP" id="MF_00388">
    <property type="entry name" value="LpxC"/>
    <property type="match status" value="1"/>
</dbReference>
<gene>
    <name evidence="15" type="primary">lpxC</name>
    <name evidence="16" type="synonym">fabZ</name>
    <name evidence="17" type="ORF">I5M32_03440</name>
</gene>
<dbReference type="NCBIfam" id="NF000582">
    <property type="entry name" value="PRK00006.1"/>
    <property type="match status" value="1"/>
</dbReference>